<feature type="transmembrane region" description="Helical" evidence="1">
    <location>
        <begin position="252"/>
        <end position="273"/>
    </location>
</feature>
<keyword evidence="1" id="KW-0812">Transmembrane</keyword>
<proteinExistence type="predicted"/>
<dbReference type="Proteomes" id="UP000800036">
    <property type="component" value="Unassembled WGS sequence"/>
</dbReference>
<organism evidence="2 3">
    <name type="scientific">Bimuria novae-zelandiae CBS 107.79</name>
    <dbReference type="NCBI Taxonomy" id="1447943"/>
    <lineage>
        <taxon>Eukaryota</taxon>
        <taxon>Fungi</taxon>
        <taxon>Dikarya</taxon>
        <taxon>Ascomycota</taxon>
        <taxon>Pezizomycotina</taxon>
        <taxon>Dothideomycetes</taxon>
        <taxon>Pleosporomycetidae</taxon>
        <taxon>Pleosporales</taxon>
        <taxon>Massarineae</taxon>
        <taxon>Didymosphaeriaceae</taxon>
        <taxon>Bimuria</taxon>
    </lineage>
</organism>
<keyword evidence="1" id="KW-1133">Transmembrane helix</keyword>
<evidence type="ECO:0000313" key="2">
    <source>
        <dbReference type="EMBL" id="KAF1965957.1"/>
    </source>
</evidence>
<keyword evidence="1" id="KW-0472">Membrane</keyword>
<evidence type="ECO:0000256" key="1">
    <source>
        <dbReference type="SAM" id="Phobius"/>
    </source>
</evidence>
<gene>
    <name evidence="2" type="ORF">BU23DRAFT_487910</name>
</gene>
<keyword evidence="3" id="KW-1185">Reference proteome</keyword>
<dbReference type="PANTHER" id="PTHR35043:SF7">
    <property type="entry name" value="TRANSCRIPTION FACTOR DOMAIN-CONTAINING PROTEIN"/>
    <property type="match status" value="1"/>
</dbReference>
<name>A0A6A5UY00_9PLEO</name>
<accession>A0A6A5UY00</accession>
<feature type="transmembrane region" description="Helical" evidence="1">
    <location>
        <begin position="211"/>
        <end position="240"/>
    </location>
</feature>
<dbReference type="PANTHER" id="PTHR35043">
    <property type="entry name" value="TRANSCRIPTION FACTOR DOMAIN-CONTAINING PROTEIN"/>
    <property type="match status" value="1"/>
</dbReference>
<sequence length="298" mass="34669">MYVIWWHKPRQVTCPTVLREDRLPLISYMYLASRLSGKIPTSKFGMFRLPRPELEKLVYFEDGEPPFEAHQTTAGICRPHSEHSSTTGRFKLRSYTESFQRSNEDHEFMPQDPETEVNSELKRLAEEALPLYPLLRDRFLRNEKDSSGRTYHLPYIDELVQSHSLNWPNNGLLRRTQSLIMGMVLLGASMAYGAIRVAAWNYFFPSSLEQLFWWMSSIWVTACAAFWLITNLLVHVVPLINRIWIAYNERRLGRLGTVVITLLCILCGVSYILSRAYIVVEAFVSIRKMPRGVYEMPV</sequence>
<dbReference type="OrthoDB" id="3061561at2759"/>
<feature type="transmembrane region" description="Helical" evidence="1">
    <location>
        <begin position="179"/>
        <end position="199"/>
    </location>
</feature>
<reference evidence="2" key="1">
    <citation type="journal article" date="2020" name="Stud. Mycol.">
        <title>101 Dothideomycetes genomes: a test case for predicting lifestyles and emergence of pathogens.</title>
        <authorList>
            <person name="Haridas S."/>
            <person name="Albert R."/>
            <person name="Binder M."/>
            <person name="Bloem J."/>
            <person name="Labutti K."/>
            <person name="Salamov A."/>
            <person name="Andreopoulos B."/>
            <person name="Baker S."/>
            <person name="Barry K."/>
            <person name="Bills G."/>
            <person name="Bluhm B."/>
            <person name="Cannon C."/>
            <person name="Castanera R."/>
            <person name="Culley D."/>
            <person name="Daum C."/>
            <person name="Ezra D."/>
            <person name="Gonzalez J."/>
            <person name="Henrissat B."/>
            <person name="Kuo A."/>
            <person name="Liang C."/>
            <person name="Lipzen A."/>
            <person name="Lutzoni F."/>
            <person name="Magnuson J."/>
            <person name="Mondo S."/>
            <person name="Nolan M."/>
            <person name="Ohm R."/>
            <person name="Pangilinan J."/>
            <person name="Park H.-J."/>
            <person name="Ramirez L."/>
            <person name="Alfaro M."/>
            <person name="Sun H."/>
            <person name="Tritt A."/>
            <person name="Yoshinaga Y."/>
            <person name="Zwiers L.-H."/>
            <person name="Turgeon B."/>
            <person name="Goodwin S."/>
            <person name="Spatafora J."/>
            <person name="Crous P."/>
            <person name="Grigoriev I."/>
        </authorList>
    </citation>
    <scope>NUCLEOTIDE SEQUENCE</scope>
    <source>
        <strain evidence="2">CBS 107.79</strain>
    </source>
</reference>
<protein>
    <submittedName>
        <fullName evidence="2">Uncharacterized protein</fullName>
    </submittedName>
</protein>
<dbReference type="AlphaFoldDB" id="A0A6A5UY00"/>
<dbReference type="EMBL" id="ML976753">
    <property type="protein sequence ID" value="KAF1965957.1"/>
    <property type="molecule type" value="Genomic_DNA"/>
</dbReference>
<evidence type="ECO:0000313" key="3">
    <source>
        <dbReference type="Proteomes" id="UP000800036"/>
    </source>
</evidence>